<feature type="transmembrane region" description="Helical" evidence="1">
    <location>
        <begin position="73"/>
        <end position="90"/>
    </location>
</feature>
<organism evidence="2 3">
    <name type="scientific">Priestia megaterium</name>
    <name type="common">Bacillus megaterium</name>
    <dbReference type="NCBI Taxonomy" id="1404"/>
    <lineage>
        <taxon>Bacteria</taxon>
        <taxon>Bacillati</taxon>
        <taxon>Bacillota</taxon>
        <taxon>Bacilli</taxon>
        <taxon>Bacillales</taxon>
        <taxon>Bacillaceae</taxon>
        <taxon>Priestia</taxon>
    </lineage>
</organism>
<sequence length="92" mass="10604">MKNKDFLLSIVLNVFLAYLWIFLIYLIFDFVKLKDNALLFGIVLASIGTLLLAEVVRRVNPFIEYKITHPVKVAGFISFGFIGVVNLYWISF</sequence>
<keyword evidence="1" id="KW-1133">Transmembrane helix</keyword>
<dbReference type="EMBL" id="NTYW01000060">
    <property type="protein sequence ID" value="PES30827.1"/>
    <property type="molecule type" value="Genomic_DNA"/>
</dbReference>
<feature type="transmembrane region" description="Helical" evidence="1">
    <location>
        <begin position="6"/>
        <end position="28"/>
    </location>
</feature>
<dbReference type="AlphaFoldDB" id="A0AAE5P3T1"/>
<keyword evidence="1" id="KW-0472">Membrane</keyword>
<evidence type="ECO:0000313" key="2">
    <source>
        <dbReference type="EMBL" id="PES30827.1"/>
    </source>
</evidence>
<dbReference type="Proteomes" id="UP000220341">
    <property type="component" value="Unassembled WGS sequence"/>
</dbReference>
<evidence type="ECO:0000313" key="3">
    <source>
        <dbReference type="Proteomes" id="UP000220341"/>
    </source>
</evidence>
<name>A0AAE5P3T1_PRIMG</name>
<keyword evidence="1" id="KW-0812">Transmembrane</keyword>
<evidence type="ECO:0000256" key="1">
    <source>
        <dbReference type="SAM" id="Phobius"/>
    </source>
</evidence>
<comment type="caution">
    <text evidence="2">The sequence shown here is derived from an EMBL/GenBank/DDBJ whole genome shotgun (WGS) entry which is preliminary data.</text>
</comment>
<accession>A0AAE5P3T1</accession>
<feature type="transmembrane region" description="Helical" evidence="1">
    <location>
        <begin position="37"/>
        <end position="53"/>
    </location>
</feature>
<dbReference type="RefSeq" id="WP_098278887.1">
    <property type="nucleotide sequence ID" value="NZ_CP058263.1"/>
</dbReference>
<gene>
    <name evidence="2" type="ORF">CN497_23745</name>
</gene>
<proteinExistence type="predicted"/>
<protein>
    <submittedName>
        <fullName evidence="2">Uncharacterized protein</fullName>
    </submittedName>
</protein>
<reference evidence="2 3" key="1">
    <citation type="submission" date="2017-09" db="EMBL/GenBank/DDBJ databases">
        <title>Large-scale bioinformatics analysis of Bacillus genomes uncovers conserved roles of natural products in bacterial physiology.</title>
        <authorList>
            <consortium name="Agbiome Team Llc"/>
            <person name="Bleich R.M."/>
            <person name="Kirk G.J."/>
            <person name="Santa Maria K.C."/>
            <person name="Allen S.E."/>
            <person name="Farag S."/>
            <person name="Shank E.A."/>
            <person name="Bowers A."/>
        </authorList>
    </citation>
    <scope>NUCLEOTIDE SEQUENCE [LARGE SCALE GENOMIC DNA]</scope>
    <source>
        <strain evidence="2 3">AFS003013</strain>
    </source>
</reference>